<dbReference type="HOGENOM" id="CLU_476903_0_0_1"/>
<dbReference type="GO" id="GO:0005634">
    <property type="term" value="C:nucleus"/>
    <property type="evidence" value="ECO:0007669"/>
    <property type="project" value="UniProtKB-SubCell"/>
</dbReference>
<dbReference type="Proteomes" id="UP000011087">
    <property type="component" value="Unassembled WGS sequence"/>
</dbReference>
<feature type="region of interest" description="Disordered" evidence="2">
    <location>
        <begin position="481"/>
        <end position="572"/>
    </location>
</feature>
<dbReference type="InterPro" id="IPR001356">
    <property type="entry name" value="HD"/>
</dbReference>
<evidence type="ECO:0000256" key="2">
    <source>
        <dbReference type="SAM" id="MobiDB-lite"/>
    </source>
</evidence>
<reference evidence="4 6" key="1">
    <citation type="journal article" date="2012" name="Nature">
        <title>Algal genomes reveal evolutionary mosaicism and the fate of nucleomorphs.</title>
        <authorList>
            <consortium name="DOE Joint Genome Institute"/>
            <person name="Curtis B.A."/>
            <person name="Tanifuji G."/>
            <person name="Burki F."/>
            <person name="Gruber A."/>
            <person name="Irimia M."/>
            <person name="Maruyama S."/>
            <person name="Arias M.C."/>
            <person name="Ball S.G."/>
            <person name="Gile G.H."/>
            <person name="Hirakawa Y."/>
            <person name="Hopkins J.F."/>
            <person name="Kuo A."/>
            <person name="Rensing S.A."/>
            <person name="Schmutz J."/>
            <person name="Symeonidi A."/>
            <person name="Elias M."/>
            <person name="Eveleigh R.J."/>
            <person name="Herman E.K."/>
            <person name="Klute M.J."/>
            <person name="Nakayama T."/>
            <person name="Obornik M."/>
            <person name="Reyes-Prieto A."/>
            <person name="Armbrust E.V."/>
            <person name="Aves S.J."/>
            <person name="Beiko R.G."/>
            <person name="Coutinho P."/>
            <person name="Dacks J.B."/>
            <person name="Durnford D.G."/>
            <person name="Fast N.M."/>
            <person name="Green B.R."/>
            <person name="Grisdale C.J."/>
            <person name="Hempel F."/>
            <person name="Henrissat B."/>
            <person name="Hoppner M.P."/>
            <person name="Ishida K."/>
            <person name="Kim E."/>
            <person name="Koreny L."/>
            <person name="Kroth P.G."/>
            <person name="Liu Y."/>
            <person name="Malik S.B."/>
            <person name="Maier U.G."/>
            <person name="McRose D."/>
            <person name="Mock T."/>
            <person name="Neilson J.A."/>
            <person name="Onodera N.T."/>
            <person name="Poole A.M."/>
            <person name="Pritham E.J."/>
            <person name="Richards T.A."/>
            <person name="Rocap G."/>
            <person name="Roy S.W."/>
            <person name="Sarai C."/>
            <person name="Schaack S."/>
            <person name="Shirato S."/>
            <person name="Slamovits C.H."/>
            <person name="Spencer D.F."/>
            <person name="Suzuki S."/>
            <person name="Worden A.Z."/>
            <person name="Zauner S."/>
            <person name="Barry K."/>
            <person name="Bell C."/>
            <person name="Bharti A.K."/>
            <person name="Crow J.A."/>
            <person name="Grimwood J."/>
            <person name="Kramer R."/>
            <person name="Lindquist E."/>
            <person name="Lucas S."/>
            <person name="Salamov A."/>
            <person name="McFadden G.I."/>
            <person name="Lane C.E."/>
            <person name="Keeling P.J."/>
            <person name="Gray M.W."/>
            <person name="Grigoriev I.V."/>
            <person name="Archibald J.M."/>
        </authorList>
    </citation>
    <scope>NUCLEOTIDE SEQUENCE</scope>
    <source>
        <strain evidence="4 6">CCMP2712</strain>
    </source>
</reference>
<feature type="region of interest" description="Disordered" evidence="2">
    <location>
        <begin position="393"/>
        <end position="450"/>
    </location>
</feature>
<feature type="DNA-binding region" description="Homeobox" evidence="1">
    <location>
        <begin position="92"/>
        <end position="157"/>
    </location>
</feature>
<dbReference type="GeneID" id="17307657"/>
<name>L1JRS6_GUITC</name>
<feature type="domain" description="Homeobox" evidence="3">
    <location>
        <begin position="90"/>
        <end position="156"/>
    </location>
</feature>
<dbReference type="KEGG" id="gtt:GUITHDRAFT_135066"/>
<evidence type="ECO:0000313" key="6">
    <source>
        <dbReference type="Proteomes" id="UP000011087"/>
    </source>
</evidence>
<feature type="compositionally biased region" description="Gly residues" evidence="2">
    <location>
        <begin position="490"/>
        <end position="501"/>
    </location>
</feature>
<keyword evidence="1" id="KW-0371">Homeobox</keyword>
<feature type="compositionally biased region" description="Basic and acidic residues" evidence="2">
    <location>
        <begin position="522"/>
        <end position="531"/>
    </location>
</feature>
<dbReference type="GO" id="GO:0003677">
    <property type="term" value="F:DNA binding"/>
    <property type="evidence" value="ECO:0007669"/>
    <property type="project" value="UniProtKB-UniRule"/>
</dbReference>
<dbReference type="AlphaFoldDB" id="L1JRS6"/>
<proteinExistence type="predicted"/>
<gene>
    <name evidence="4" type="ORF">GUITHDRAFT_135066</name>
</gene>
<dbReference type="EnsemblProtists" id="EKX51009">
    <property type="protein sequence ID" value="EKX51009"/>
    <property type="gene ID" value="GUITHDRAFT_135066"/>
</dbReference>
<reference evidence="6" key="2">
    <citation type="submission" date="2012-11" db="EMBL/GenBank/DDBJ databases">
        <authorList>
            <person name="Kuo A."/>
            <person name="Curtis B.A."/>
            <person name="Tanifuji G."/>
            <person name="Burki F."/>
            <person name="Gruber A."/>
            <person name="Irimia M."/>
            <person name="Maruyama S."/>
            <person name="Arias M.C."/>
            <person name="Ball S.G."/>
            <person name="Gile G.H."/>
            <person name="Hirakawa Y."/>
            <person name="Hopkins J.F."/>
            <person name="Rensing S.A."/>
            <person name="Schmutz J."/>
            <person name="Symeonidi A."/>
            <person name="Elias M."/>
            <person name="Eveleigh R.J."/>
            <person name="Herman E.K."/>
            <person name="Klute M.J."/>
            <person name="Nakayama T."/>
            <person name="Obornik M."/>
            <person name="Reyes-Prieto A."/>
            <person name="Armbrust E.V."/>
            <person name="Aves S.J."/>
            <person name="Beiko R.G."/>
            <person name="Coutinho P."/>
            <person name="Dacks J.B."/>
            <person name="Durnford D.G."/>
            <person name="Fast N.M."/>
            <person name="Green B.R."/>
            <person name="Grisdale C."/>
            <person name="Hempe F."/>
            <person name="Henrissat B."/>
            <person name="Hoppner M.P."/>
            <person name="Ishida K.-I."/>
            <person name="Kim E."/>
            <person name="Koreny L."/>
            <person name="Kroth P.G."/>
            <person name="Liu Y."/>
            <person name="Malik S.-B."/>
            <person name="Maier U.G."/>
            <person name="McRose D."/>
            <person name="Mock T."/>
            <person name="Neilson J.A."/>
            <person name="Onodera N.T."/>
            <person name="Poole A.M."/>
            <person name="Pritham E.J."/>
            <person name="Richards T.A."/>
            <person name="Rocap G."/>
            <person name="Roy S.W."/>
            <person name="Sarai C."/>
            <person name="Schaack S."/>
            <person name="Shirato S."/>
            <person name="Slamovits C.H."/>
            <person name="Spencer D.F."/>
            <person name="Suzuki S."/>
            <person name="Worden A.Z."/>
            <person name="Zauner S."/>
            <person name="Barry K."/>
            <person name="Bell C."/>
            <person name="Bharti A.K."/>
            <person name="Crow J.A."/>
            <person name="Grimwood J."/>
            <person name="Kramer R."/>
            <person name="Lindquist E."/>
            <person name="Lucas S."/>
            <person name="Salamov A."/>
            <person name="McFadden G.I."/>
            <person name="Lane C.E."/>
            <person name="Keeling P.J."/>
            <person name="Gray M.W."/>
            <person name="Grigoriev I.V."/>
            <person name="Archibald J.M."/>
        </authorList>
    </citation>
    <scope>NUCLEOTIDE SEQUENCE</scope>
    <source>
        <strain evidence="6">CCMP2712</strain>
    </source>
</reference>
<feature type="DNA-binding region" description="Homeobox" evidence="1">
    <location>
        <begin position="166"/>
        <end position="231"/>
    </location>
</feature>
<keyword evidence="1" id="KW-0539">Nucleus</keyword>
<comment type="subcellular location">
    <subcellularLocation>
        <location evidence="1">Nucleus</location>
    </subcellularLocation>
</comment>
<feature type="domain" description="Homeobox" evidence="3">
    <location>
        <begin position="164"/>
        <end position="230"/>
    </location>
</feature>
<dbReference type="RefSeq" id="XP_005837989.1">
    <property type="nucleotide sequence ID" value="XM_005837932.1"/>
</dbReference>
<feature type="DNA-binding region" description="Homeobox" evidence="1">
    <location>
        <begin position="335"/>
        <end position="400"/>
    </location>
</feature>
<evidence type="ECO:0000313" key="5">
    <source>
        <dbReference type="EnsemblProtists" id="EKX51009"/>
    </source>
</evidence>
<feature type="compositionally biased region" description="Basic and acidic residues" evidence="2">
    <location>
        <begin position="538"/>
        <end position="572"/>
    </location>
</feature>
<organism evidence="4">
    <name type="scientific">Guillardia theta (strain CCMP2712)</name>
    <name type="common">Cryptophyte</name>
    <dbReference type="NCBI Taxonomy" id="905079"/>
    <lineage>
        <taxon>Eukaryota</taxon>
        <taxon>Cryptophyceae</taxon>
        <taxon>Pyrenomonadales</taxon>
        <taxon>Geminigeraceae</taxon>
        <taxon>Guillardia</taxon>
    </lineage>
</organism>
<dbReference type="EMBL" id="JH992977">
    <property type="protein sequence ID" value="EKX51009.1"/>
    <property type="molecule type" value="Genomic_DNA"/>
</dbReference>
<sequence length="572" mass="64294">MANQAEDVSRTKRFLENLMASESESDKCIQSVVPLRIGEQVLNLISNCLVRCSRWRAIESKRDHGWNAPLPGQVVLALPNGQQPFARGPDRKKRLRSDFNTAQLKRLIEVYEMDESKRPDRQVLAKELDGLEGGRQVDAAAVKAWMKNRYHTCKRTCRPAPSVPGERKQRQDFNAAQLKRLVEVFEMEEGKRPEREKLASEIDGLEGGRQVSAYDVLAWMQTRKRMLKKKQMRSQTLAPPPSWLLPQTLGEQASARGLDQAKNVGEAAGKRPRMDYNEVQVARLLQVYQMDSAERPSAEEVAKEINGLEGGRAVDANAVKAWLKNRLRFSGEERKKRKRSEYNATQLKRLLEVYEMPEAERPDREALAWELDGLEGGRRVTRTDIKAWMKNRFHASRRRSSLPPNSNADKAGEEEEEEEEEGRREEGRSEEHEGSAVQQPSASGTVYILPAGMEQVANGQSNSQQAAVMEQYKRFMEEQHNRFMRYIQTQGGGGGGGGGGEEQSPAADSLHPPPAAASTDKALGEEPKESGGDEDGQEEKGDGQGKEEEEESARKEGKKSERKEGTKEKKSE</sequence>
<evidence type="ECO:0000256" key="1">
    <source>
        <dbReference type="PROSITE-ProRule" id="PRU00108"/>
    </source>
</evidence>
<feature type="compositionally biased region" description="Basic and acidic residues" evidence="2">
    <location>
        <begin position="421"/>
        <end position="434"/>
    </location>
</feature>
<keyword evidence="1" id="KW-0238">DNA-binding</keyword>
<protein>
    <recommendedName>
        <fullName evidence="3">Homeobox domain-containing protein</fullName>
    </recommendedName>
</protein>
<dbReference type="PaxDb" id="55529-EKX51009"/>
<accession>L1JRS6</accession>
<reference evidence="5" key="3">
    <citation type="submission" date="2016-03" db="UniProtKB">
        <authorList>
            <consortium name="EnsemblProtists"/>
        </authorList>
    </citation>
    <scope>IDENTIFICATION</scope>
</reference>
<evidence type="ECO:0000259" key="3">
    <source>
        <dbReference type="PROSITE" id="PS50071"/>
    </source>
</evidence>
<evidence type="ECO:0000313" key="4">
    <source>
        <dbReference type="EMBL" id="EKX51009.1"/>
    </source>
</evidence>
<dbReference type="PROSITE" id="PS50071">
    <property type="entry name" value="HOMEOBOX_2"/>
    <property type="match status" value="3"/>
</dbReference>
<keyword evidence="6" id="KW-1185">Reference proteome</keyword>
<feature type="domain" description="Homeobox" evidence="3">
    <location>
        <begin position="333"/>
        <end position="399"/>
    </location>
</feature>